<evidence type="ECO:0000313" key="3">
    <source>
        <dbReference type="EMBL" id="KAJ3655546.1"/>
    </source>
</evidence>
<dbReference type="AlphaFoldDB" id="A0AA38IHT6"/>
<evidence type="ECO:0000256" key="2">
    <source>
        <dbReference type="SAM" id="Phobius"/>
    </source>
</evidence>
<feature type="transmembrane region" description="Helical" evidence="2">
    <location>
        <begin position="429"/>
        <end position="447"/>
    </location>
</feature>
<keyword evidence="2" id="KW-0812">Transmembrane</keyword>
<sequence length="529" mass="59374">MDSDDAEHYDTLIKQSEESSRVVTTLVKDQINIVRTTILTVNNTLKAVTDNQKILFQSLGNITNAINNNKEHIERIYQEVSADEHISLFNTYLSQYSFDVLTLFQSILDARRGSLHPSILSPTEVVAQLKIAQQNLPTGLELPTTPDEEHSHLIFDVASIVSFFNNNNFVFVVKIPLLDVTQYYIYELQPLPAHVLNNNFITILPNDRYIAVDDSKQLYFYLNEAEISHCHKFETSTLPKFICKQNSFVKIAHVEQSCEIALIVNNNIQTIPNSCNKKLIHLNNTLFIKLHSLNSWAFVTTMVDTVIISCIHMTPFDVKINGTGSITIANNCRGYAKSGTLNTQASIQNQTSPASLVPTLNISTICCSQILLKKLNSTKLRHPSIGMKAYDNFIQDIGAANHNLDHLEMEVLKEEEAQRHATTLRHTSIIGYVVASTVIFVGVLILVHRVVRRRRRLPPPTRPRQFLALVPLEASSPEEAAEAHYMASTSQDVLEDAPPAENVPPAEHGNIFAPRRSARVAQRRPNAVL</sequence>
<keyword evidence="2" id="KW-1133">Transmembrane helix</keyword>
<protein>
    <recommendedName>
        <fullName evidence="5">Envelope fusion protein</fullName>
    </recommendedName>
</protein>
<proteinExistence type="predicted"/>
<organism evidence="3 4">
    <name type="scientific">Zophobas morio</name>
    <dbReference type="NCBI Taxonomy" id="2755281"/>
    <lineage>
        <taxon>Eukaryota</taxon>
        <taxon>Metazoa</taxon>
        <taxon>Ecdysozoa</taxon>
        <taxon>Arthropoda</taxon>
        <taxon>Hexapoda</taxon>
        <taxon>Insecta</taxon>
        <taxon>Pterygota</taxon>
        <taxon>Neoptera</taxon>
        <taxon>Endopterygota</taxon>
        <taxon>Coleoptera</taxon>
        <taxon>Polyphaga</taxon>
        <taxon>Cucujiformia</taxon>
        <taxon>Tenebrionidae</taxon>
        <taxon>Zophobas</taxon>
    </lineage>
</organism>
<dbReference type="Pfam" id="PF12259">
    <property type="entry name" value="Baculo_F"/>
    <property type="match status" value="1"/>
</dbReference>
<keyword evidence="2" id="KW-0472">Membrane</keyword>
<gene>
    <name evidence="3" type="ORF">Zmor_014671</name>
</gene>
<reference evidence="3" key="1">
    <citation type="journal article" date="2023" name="G3 (Bethesda)">
        <title>Whole genome assemblies of Zophobas morio and Tenebrio molitor.</title>
        <authorList>
            <person name="Kaur S."/>
            <person name="Stinson S.A."/>
            <person name="diCenzo G.C."/>
        </authorList>
    </citation>
    <scope>NUCLEOTIDE SEQUENCE</scope>
    <source>
        <strain evidence="3">QUZm001</strain>
    </source>
</reference>
<evidence type="ECO:0000313" key="4">
    <source>
        <dbReference type="Proteomes" id="UP001168821"/>
    </source>
</evidence>
<comment type="caution">
    <text evidence="3">The sequence shown here is derived from an EMBL/GenBank/DDBJ whole genome shotgun (WGS) entry which is preliminary data.</text>
</comment>
<accession>A0AA38IHT6</accession>
<dbReference type="Proteomes" id="UP001168821">
    <property type="component" value="Unassembled WGS sequence"/>
</dbReference>
<evidence type="ECO:0008006" key="5">
    <source>
        <dbReference type="Google" id="ProtNLM"/>
    </source>
</evidence>
<dbReference type="EMBL" id="JALNTZ010000004">
    <property type="protein sequence ID" value="KAJ3655546.1"/>
    <property type="molecule type" value="Genomic_DNA"/>
</dbReference>
<feature type="region of interest" description="Disordered" evidence="1">
    <location>
        <begin position="480"/>
        <end position="510"/>
    </location>
</feature>
<dbReference type="InterPro" id="IPR022048">
    <property type="entry name" value="Envelope_fusion-like"/>
</dbReference>
<name>A0AA38IHT6_9CUCU</name>
<keyword evidence="4" id="KW-1185">Reference proteome</keyword>
<evidence type="ECO:0000256" key="1">
    <source>
        <dbReference type="SAM" id="MobiDB-lite"/>
    </source>
</evidence>